<dbReference type="GO" id="GO:0016787">
    <property type="term" value="F:hydrolase activity"/>
    <property type="evidence" value="ECO:0007669"/>
    <property type="project" value="UniProtKB-KW"/>
</dbReference>
<name>A0A934VDQ9_9BACT</name>
<evidence type="ECO:0000313" key="2">
    <source>
        <dbReference type="Proteomes" id="UP000600139"/>
    </source>
</evidence>
<dbReference type="EMBL" id="JAENIK010000013">
    <property type="protein sequence ID" value="MBK1818390.1"/>
    <property type="molecule type" value="Genomic_DNA"/>
</dbReference>
<dbReference type="Gene3D" id="1.10.150.240">
    <property type="entry name" value="Putative phosphatase, domain 2"/>
    <property type="match status" value="1"/>
</dbReference>
<dbReference type="GO" id="GO:0004713">
    <property type="term" value="F:protein tyrosine kinase activity"/>
    <property type="evidence" value="ECO:0007669"/>
    <property type="project" value="TreeGrafter"/>
</dbReference>
<dbReference type="GO" id="GO:0005829">
    <property type="term" value="C:cytosol"/>
    <property type="evidence" value="ECO:0007669"/>
    <property type="project" value="TreeGrafter"/>
</dbReference>
<keyword evidence="2" id="KW-1185">Reference proteome</keyword>
<accession>A0A934VDQ9</accession>
<dbReference type="PANTHER" id="PTHR43434">
    <property type="entry name" value="PHOSPHOGLYCOLATE PHOSPHATASE"/>
    <property type="match status" value="1"/>
</dbReference>
<dbReference type="InterPro" id="IPR041492">
    <property type="entry name" value="HAD_2"/>
</dbReference>
<dbReference type="Pfam" id="PF13419">
    <property type="entry name" value="HAD_2"/>
    <property type="match status" value="1"/>
</dbReference>
<dbReference type="InterPro" id="IPR023214">
    <property type="entry name" value="HAD_sf"/>
</dbReference>
<dbReference type="PANTHER" id="PTHR43434:SF20">
    <property type="entry name" value="5'-NUCLEOTIDASE"/>
    <property type="match status" value="1"/>
</dbReference>
<dbReference type="SUPFAM" id="SSF56784">
    <property type="entry name" value="HAD-like"/>
    <property type="match status" value="1"/>
</dbReference>
<gene>
    <name evidence="1" type="ORF">JIN84_22415</name>
</gene>
<dbReference type="InterPro" id="IPR050155">
    <property type="entry name" value="HAD-like_hydrolase_sf"/>
</dbReference>
<dbReference type="Proteomes" id="UP000600139">
    <property type="component" value="Unassembled WGS sequence"/>
</dbReference>
<reference evidence="1" key="1">
    <citation type="submission" date="2021-01" db="EMBL/GenBank/DDBJ databases">
        <title>Modified the classification status of verrucomicrobia.</title>
        <authorList>
            <person name="Feng X."/>
        </authorList>
    </citation>
    <scope>NUCLEOTIDE SEQUENCE</scope>
    <source>
        <strain evidence="1">JCM 18052</strain>
    </source>
</reference>
<sequence length="215" mass="23827">MHILFDLDGTLTDSRPGIINSIRHSLAENQLTVPEADALLWCIGPPILESFRKLVGPDQPHLFDPTVTKYRERYSETGIFENEVYPEIVDTLAELRQLGHTLHVATSKAEIYAKRIITHFELDRFFTSVNGSELDGTRADKAELIAHILLQQGISPAEAVMIGDREHDMIGATKNNLPAIGALWGYGTGKELMESGATLCARVPHLLPEMISSLE</sequence>
<dbReference type="RefSeq" id="WP_200353337.1">
    <property type="nucleotide sequence ID" value="NZ_BAABHZ010000002.1"/>
</dbReference>
<proteinExistence type="predicted"/>
<dbReference type="InterPro" id="IPR036412">
    <property type="entry name" value="HAD-like_sf"/>
</dbReference>
<dbReference type="Gene3D" id="3.40.50.1000">
    <property type="entry name" value="HAD superfamily/HAD-like"/>
    <property type="match status" value="1"/>
</dbReference>
<keyword evidence="1" id="KW-0378">Hydrolase</keyword>
<dbReference type="AlphaFoldDB" id="A0A934VDQ9"/>
<dbReference type="InterPro" id="IPR023198">
    <property type="entry name" value="PGP-like_dom2"/>
</dbReference>
<protein>
    <submittedName>
        <fullName evidence="1">HAD hydrolase-like protein</fullName>
    </submittedName>
</protein>
<organism evidence="1 2">
    <name type="scientific">Luteolibacter yonseiensis</name>
    <dbReference type="NCBI Taxonomy" id="1144680"/>
    <lineage>
        <taxon>Bacteria</taxon>
        <taxon>Pseudomonadati</taxon>
        <taxon>Verrucomicrobiota</taxon>
        <taxon>Verrucomicrobiia</taxon>
        <taxon>Verrucomicrobiales</taxon>
        <taxon>Verrucomicrobiaceae</taxon>
        <taxon>Luteolibacter</taxon>
    </lineage>
</organism>
<evidence type="ECO:0000313" key="1">
    <source>
        <dbReference type="EMBL" id="MBK1818390.1"/>
    </source>
</evidence>
<comment type="caution">
    <text evidence="1">The sequence shown here is derived from an EMBL/GenBank/DDBJ whole genome shotgun (WGS) entry which is preliminary data.</text>
</comment>